<name>A0A6J6W805_9ZZZZ</name>
<organism evidence="1">
    <name type="scientific">freshwater metagenome</name>
    <dbReference type="NCBI Taxonomy" id="449393"/>
    <lineage>
        <taxon>unclassified sequences</taxon>
        <taxon>metagenomes</taxon>
        <taxon>ecological metagenomes</taxon>
    </lineage>
</organism>
<accession>A0A6J6W805</accession>
<proteinExistence type="predicted"/>
<gene>
    <name evidence="1" type="ORF">UFOPK2958_00555</name>
</gene>
<sequence>MEETKNLALHEHVGAHRDNLLLQRTDEFQTGAVTDVGQTGVAVTTEVTLQDLAVLGAVKESAPLLELPDAVR</sequence>
<dbReference type="EMBL" id="CAFAAB010000048">
    <property type="protein sequence ID" value="CAB4781282.1"/>
    <property type="molecule type" value="Genomic_DNA"/>
</dbReference>
<protein>
    <submittedName>
        <fullName evidence="1">Unannotated protein</fullName>
    </submittedName>
</protein>
<evidence type="ECO:0000313" key="1">
    <source>
        <dbReference type="EMBL" id="CAB4781282.1"/>
    </source>
</evidence>
<dbReference type="AlphaFoldDB" id="A0A6J6W805"/>
<reference evidence="1" key="1">
    <citation type="submission" date="2020-05" db="EMBL/GenBank/DDBJ databases">
        <authorList>
            <person name="Chiriac C."/>
            <person name="Salcher M."/>
            <person name="Ghai R."/>
            <person name="Kavagutti S V."/>
        </authorList>
    </citation>
    <scope>NUCLEOTIDE SEQUENCE</scope>
</reference>